<dbReference type="InterPro" id="IPR026444">
    <property type="entry name" value="Secre_tail"/>
</dbReference>
<feature type="domain" description="Secretion system C-terminal sorting" evidence="2">
    <location>
        <begin position="461"/>
        <end position="527"/>
    </location>
</feature>
<name>A0ABX0UP72_9BACT</name>
<protein>
    <submittedName>
        <fullName evidence="3">Surface protein</fullName>
    </submittedName>
</protein>
<dbReference type="RefSeq" id="WP_208408350.1">
    <property type="nucleotide sequence ID" value="NZ_JAASQJ010000003.1"/>
</dbReference>
<reference evidence="3 4" key="1">
    <citation type="submission" date="2020-03" db="EMBL/GenBank/DDBJ databases">
        <title>Genomic Encyclopedia of Type Strains, Phase IV (KMG-IV): sequencing the most valuable type-strain genomes for metagenomic binning, comparative biology and taxonomic classification.</title>
        <authorList>
            <person name="Goeker M."/>
        </authorList>
    </citation>
    <scope>NUCLEOTIDE SEQUENCE [LARGE SCALE GENOMIC DNA]</scope>
    <source>
        <strain evidence="3 4">DSM 102865</strain>
    </source>
</reference>
<dbReference type="EMBL" id="JAASQJ010000003">
    <property type="protein sequence ID" value="NIJ54657.1"/>
    <property type="molecule type" value="Genomic_DNA"/>
</dbReference>
<dbReference type="InterPro" id="IPR013783">
    <property type="entry name" value="Ig-like_fold"/>
</dbReference>
<evidence type="ECO:0000259" key="2">
    <source>
        <dbReference type="Pfam" id="PF18962"/>
    </source>
</evidence>
<feature type="chain" id="PRO_5047347046" evidence="1">
    <location>
        <begin position="39"/>
        <end position="530"/>
    </location>
</feature>
<accession>A0ABX0UP72</accession>
<sequence length="530" mass="58272">MYDTLLYLKDNAVLTLRNSALLWILLCLIFSAASNALAQQPFITTWKTDNPGSSNSTSITIPTYEGSYNYEIDWNNDGIYDQSGVTGGVTHDFYASGIYTIRIRGAFPMLFFNNNGDRLKLLDVGQWGDVAWADMTRAFAGCANLSVSATDLPNLSGVKSMSGMFTECTKLNGPANIGNWNTISVTDMSAMFRLATNFNQPIENWNTANVTTMVAMFSITASFNQPIGNWNTSNVNYMDDMFGAGVAFNQPIGNWNTANVSSMGGMFNGASSFNQSLGGWSLNQYVLLSDMLNNSGLDCNNYSATLIGWNANPSTPNNRSLGSINLLYRTQAEAARSNLTTTKTWLIEGDEASASDCSALPVKWITFIGNIQENSVVLSWETSSEISNEGFDIEKSANARTFEKIGFVDGGGESKTKKVYHFADVNPLPTTYYRLKQRDIDGKFEYSKIISVKKSEGKIVLYPNPTSNEFNLRGLSKPQILIIINADGKVVCKQQWSPGNTVKMGHLLDGLYFLLIDGETKKVVVRKVSN</sequence>
<organism evidence="3 4">
    <name type="scientific">Dyadobacter arcticus</name>
    <dbReference type="NCBI Taxonomy" id="1078754"/>
    <lineage>
        <taxon>Bacteria</taxon>
        <taxon>Pseudomonadati</taxon>
        <taxon>Bacteroidota</taxon>
        <taxon>Cytophagia</taxon>
        <taxon>Cytophagales</taxon>
        <taxon>Spirosomataceae</taxon>
        <taxon>Dyadobacter</taxon>
    </lineage>
</organism>
<dbReference type="Pfam" id="PF18962">
    <property type="entry name" value="Por_Secre_tail"/>
    <property type="match status" value="1"/>
</dbReference>
<dbReference type="NCBIfam" id="TIGR02167">
    <property type="entry name" value="Liste_lipo_26"/>
    <property type="match status" value="2"/>
</dbReference>
<feature type="signal peptide" evidence="1">
    <location>
        <begin position="1"/>
        <end position="38"/>
    </location>
</feature>
<comment type="caution">
    <text evidence="3">The sequence shown here is derived from an EMBL/GenBank/DDBJ whole genome shotgun (WGS) entry which is preliminary data.</text>
</comment>
<gene>
    <name evidence="3" type="ORF">FHS68_003839</name>
</gene>
<keyword evidence="4" id="KW-1185">Reference proteome</keyword>
<dbReference type="InterPro" id="IPR011889">
    <property type="entry name" value="Liste_lipo_26"/>
</dbReference>
<keyword evidence="1" id="KW-0732">Signal</keyword>
<proteinExistence type="predicted"/>
<evidence type="ECO:0000256" key="1">
    <source>
        <dbReference type="SAM" id="SignalP"/>
    </source>
</evidence>
<evidence type="ECO:0000313" key="3">
    <source>
        <dbReference type="EMBL" id="NIJ54657.1"/>
    </source>
</evidence>
<dbReference type="Proteomes" id="UP001179181">
    <property type="component" value="Unassembled WGS sequence"/>
</dbReference>
<dbReference type="Gene3D" id="2.60.40.10">
    <property type="entry name" value="Immunoglobulins"/>
    <property type="match status" value="1"/>
</dbReference>
<dbReference type="Pfam" id="PF03382">
    <property type="entry name" value="DUF285"/>
    <property type="match status" value="1"/>
</dbReference>
<evidence type="ECO:0000313" key="4">
    <source>
        <dbReference type="Proteomes" id="UP001179181"/>
    </source>
</evidence>
<dbReference type="InterPro" id="IPR005046">
    <property type="entry name" value="DUF285"/>
</dbReference>
<dbReference type="NCBIfam" id="TIGR04183">
    <property type="entry name" value="Por_Secre_tail"/>
    <property type="match status" value="1"/>
</dbReference>